<reference evidence="2" key="1">
    <citation type="submission" date="2018-02" db="EMBL/GenBank/DDBJ databases">
        <authorList>
            <person name="Hausmann B."/>
        </authorList>
    </citation>
    <scope>NUCLEOTIDE SEQUENCE [LARGE SCALE GENOMIC DNA]</scope>
    <source>
        <strain evidence="2">Peat soil MAG SbA5</strain>
    </source>
</reference>
<protein>
    <submittedName>
        <fullName evidence="1">Uncharacterized protein</fullName>
    </submittedName>
</protein>
<evidence type="ECO:0000313" key="1">
    <source>
        <dbReference type="EMBL" id="SPE25508.1"/>
    </source>
</evidence>
<name>A0A2N9LQJ4_9BACT</name>
<sequence length="69" mass="7300">MKLLHRYCSGDATSPLFTGFHPSDDDLSPGPPGVSVDISDHFGPGCFTMDVSVKITVLPKLPAIAPQFA</sequence>
<evidence type="ECO:0000313" key="2">
    <source>
        <dbReference type="Proteomes" id="UP000239735"/>
    </source>
</evidence>
<organism evidence="1 2">
    <name type="scientific">Candidatus Sulfuritelmatomonas gaucii</name>
    <dbReference type="NCBI Taxonomy" id="2043161"/>
    <lineage>
        <taxon>Bacteria</taxon>
        <taxon>Pseudomonadati</taxon>
        <taxon>Acidobacteriota</taxon>
        <taxon>Terriglobia</taxon>
        <taxon>Terriglobales</taxon>
        <taxon>Acidobacteriaceae</taxon>
        <taxon>Candidatus Sulfuritelmatomonas</taxon>
    </lineage>
</organism>
<dbReference type="EMBL" id="OKRB01000108">
    <property type="protein sequence ID" value="SPE25508.1"/>
    <property type="molecule type" value="Genomic_DNA"/>
</dbReference>
<proteinExistence type="predicted"/>
<dbReference type="AlphaFoldDB" id="A0A2N9LQJ4"/>
<dbReference type="Proteomes" id="UP000239735">
    <property type="component" value="Unassembled WGS sequence"/>
</dbReference>
<accession>A0A2N9LQJ4</accession>
<gene>
    <name evidence="1" type="ORF">SBA5_50097</name>
</gene>